<keyword evidence="9" id="KW-0067">ATP-binding</keyword>
<evidence type="ECO:0000256" key="10">
    <source>
        <dbReference type="ARBA" id="ARBA00022842"/>
    </source>
</evidence>
<keyword evidence="10" id="KW-0460">Magnesium</keyword>
<dbReference type="InterPro" id="IPR006068">
    <property type="entry name" value="ATPase_P-typ_cation-transptr_C"/>
</dbReference>
<dbReference type="InterPro" id="IPR023299">
    <property type="entry name" value="ATPase_P-typ_cyto_dom_N"/>
</dbReference>
<dbReference type="Gene3D" id="1.20.1110.10">
    <property type="entry name" value="Calcium-transporting ATPase, transmembrane domain"/>
    <property type="match status" value="2"/>
</dbReference>
<evidence type="ECO:0000256" key="18">
    <source>
        <dbReference type="ARBA" id="ARBA00035017"/>
    </source>
</evidence>
<feature type="transmembrane region" description="Helical" evidence="23">
    <location>
        <begin position="325"/>
        <end position="355"/>
    </location>
</feature>
<comment type="catalytic activity">
    <reaction evidence="21">
        <text>Na(+)(in) + ATP + H2O = Na(+)(out) + ADP + phosphate + H(+)</text>
        <dbReference type="Rhea" id="RHEA:14633"/>
        <dbReference type="ChEBI" id="CHEBI:15377"/>
        <dbReference type="ChEBI" id="CHEBI:15378"/>
        <dbReference type="ChEBI" id="CHEBI:29101"/>
        <dbReference type="ChEBI" id="CHEBI:30616"/>
        <dbReference type="ChEBI" id="CHEBI:43474"/>
        <dbReference type="ChEBI" id="CHEBI:456216"/>
        <dbReference type="EC" id="7.2.2.3"/>
    </reaction>
    <physiologicalReaction direction="left-to-right" evidence="21">
        <dbReference type="Rhea" id="RHEA:14634"/>
    </physiologicalReaction>
</comment>
<evidence type="ECO:0000256" key="12">
    <source>
        <dbReference type="ARBA" id="ARBA00022967"/>
    </source>
</evidence>
<reference evidence="25" key="1">
    <citation type="journal article" date="2021" name="Nat. Commun.">
        <title>Genetic determinants of endophytism in the Arabidopsis root mycobiome.</title>
        <authorList>
            <person name="Mesny F."/>
            <person name="Miyauchi S."/>
            <person name="Thiergart T."/>
            <person name="Pickel B."/>
            <person name="Atanasova L."/>
            <person name="Karlsson M."/>
            <person name="Huettel B."/>
            <person name="Barry K.W."/>
            <person name="Haridas S."/>
            <person name="Chen C."/>
            <person name="Bauer D."/>
            <person name="Andreopoulos W."/>
            <person name="Pangilinan J."/>
            <person name="LaButti K."/>
            <person name="Riley R."/>
            <person name="Lipzen A."/>
            <person name="Clum A."/>
            <person name="Drula E."/>
            <person name="Henrissat B."/>
            <person name="Kohler A."/>
            <person name="Grigoriev I.V."/>
            <person name="Martin F.M."/>
            <person name="Hacquard S."/>
        </authorList>
    </citation>
    <scope>NUCLEOTIDE SEQUENCE</scope>
    <source>
        <strain evidence="25">MPI-CAGE-AT-0016</strain>
    </source>
</reference>
<feature type="transmembrane region" description="Helical" evidence="23">
    <location>
        <begin position="861"/>
        <end position="881"/>
    </location>
</feature>
<comment type="catalytic activity">
    <reaction evidence="20">
        <text>K(+)(in) + ATP + H2O = K(+)(out) + ADP + phosphate + H(+)</text>
        <dbReference type="Rhea" id="RHEA:75815"/>
        <dbReference type="ChEBI" id="CHEBI:15377"/>
        <dbReference type="ChEBI" id="CHEBI:15378"/>
        <dbReference type="ChEBI" id="CHEBI:29103"/>
        <dbReference type="ChEBI" id="CHEBI:30616"/>
        <dbReference type="ChEBI" id="CHEBI:43474"/>
        <dbReference type="ChEBI" id="CHEBI:456216"/>
    </reaction>
</comment>
<evidence type="ECO:0000256" key="2">
    <source>
        <dbReference type="ARBA" id="ARBA00004651"/>
    </source>
</evidence>
<dbReference type="SUPFAM" id="SSF81660">
    <property type="entry name" value="Metal cation-transporting ATPase, ATP-binding domain N"/>
    <property type="match status" value="1"/>
</dbReference>
<dbReference type="OrthoDB" id="3352408at2759"/>
<dbReference type="EC" id="7.2.2.3" evidence="19"/>
<evidence type="ECO:0000256" key="15">
    <source>
        <dbReference type="ARBA" id="ARBA00023065"/>
    </source>
</evidence>
<dbReference type="InterPro" id="IPR023214">
    <property type="entry name" value="HAD_sf"/>
</dbReference>
<dbReference type="SMART" id="SM00831">
    <property type="entry name" value="Cation_ATPase_N"/>
    <property type="match status" value="1"/>
</dbReference>
<gene>
    <name evidence="25" type="ORF">B0T11DRAFT_337773</name>
</gene>
<dbReference type="Gene3D" id="2.70.150.10">
    <property type="entry name" value="Calcium-transporting ATPase, cytoplasmic transduction domain A"/>
    <property type="match status" value="1"/>
</dbReference>
<dbReference type="GO" id="GO:0005886">
    <property type="term" value="C:plasma membrane"/>
    <property type="evidence" value="ECO:0007669"/>
    <property type="project" value="UniProtKB-SubCell"/>
</dbReference>
<evidence type="ECO:0000256" key="8">
    <source>
        <dbReference type="ARBA" id="ARBA00022741"/>
    </source>
</evidence>
<evidence type="ECO:0000256" key="7">
    <source>
        <dbReference type="ARBA" id="ARBA00022723"/>
    </source>
</evidence>
<evidence type="ECO:0000313" key="25">
    <source>
        <dbReference type="EMBL" id="KAH7368659.1"/>
    </source>
</evidence>
<dbReference type="InterPro" id="IPR018303">
    <property type="entry name" value="ATPase_P-typ_P_site"/>
</dbReference>
<dbReference type="GO" id="GO:0008554">
    <property type="term" value="F:P-type sodium transporter activity"/>
    <property type="evidence" value="ECO:0007669"/>
    <property type="project" value="UniProtKB-EC"/>
</dbReference>
<evidence type="ECO:0000313" key="26">
    <source>
        <dbReference type="Proteomes" id="UP000813385"/>
    </source>
</evidence>
<dbReference type="Gene3D" id="3.40.1110.10">
    <property type="entry name" value="Calcium-transporting ATPase, cytoplasmic domain N"/>
    <property type="match status" value="1"/>
</dbReference>
<name>A0A8K0TK32_9PEZI</name>
<evidence type="ECO:0000256" key="1">
    <source>
        <dbReference type="ARBA" id="ARBA00001946"/>
    </source>
</evidence>
<keyword evidence="12" id="KW-1278">Translocase</keyword>
<dbReference type="SFLD" id="SFLDS00003">
    <property type="entry name" value="Haloacid_Dehalogenase"/>
    <property type="match status" value="1"/>
</dbReference>
<dbReference type="NCBIfam" id="TIGR01494">
    <property type="entry name" value="ATPase_P-type"/>
    <property type="match status" value="3"/>
</dbReference>
<dbReference type="InterPro" id="IPR004014">
    <property type="entry name" value="ATPase_P-typ_cation-transptr_N"/>
</dbReference>
<dbReference type="Pfam" id="PF13246">
    <property type="entry name" value="Cation_ATPase"/>
    <property type="match status" value="1"/>
</dbReference>
<keyword evidence="4" id="KW-1003">Cell membrane</keyword>
<evidence type="ECO:0000256" key="22">
    <source>
        <dbReference type="SAM" id="MobiDB-lite"/>
    </source>
</evidence>
<feature type="compositionally biased region" description="Basic and acidic residues" evidence="22">
    <location>
        <begin position="426"/>
        <end position="444"/>
    </location>
</feature>
<dbReference type="FunFam" id="3.40.50.1000:FF:000001">
    <property type="entry name" value="Phospholipid-transporting ATPase IC"/>
    <property type="match status" value="1"/>
</dbReference>
<dbReference type="SUPFAM" id="SSF81653">
    <property type="entry name" value="Calcium ATPase, transduction domain A"/>
    <property type="match status" value="1"/>
</dbReference>
<dbReference type="Proteomes" id="UP000813385">
    <property type="component" value="Unassembled WGS sequence"/>
</dbReference>
<dbReference type="FunFam" id="3.40.50.1000:FF:000047">
    <property type="entry name" value="Sodium P-type ATPase"/>
    <property type="match status" value="1"/>
</dbReference>
<keyword evidence="17" id="KW-0739">Sodium transport</keyword>
<evidence type="ECO:0000256" key="14">
    <source>
        <dbReference type="ARBA" id="ARBA00023053"/>
    </source>
</evidence>
<evidence type="ECO:0000256" key="11">
    <source>
        <dbReference type="ARBA" id="ARBA00022958"/>
    </source>
</evidence>
<dbReference type="Pfam" id="PF00122">
    <property type="entry name" value="E1-E2_ATPase"/>
    <property type="match status" value="1"/>
</dbReference>
<dbReference type="GO" id="GO:0016887">
    <property type="term" value="F:ATP hydrolysis activity"/>
    <property type="evidence" value="ECO:0007669"/>
    <property type="project" value="InterPro"/>
</dbReference>
<keyword evidence="8" id="KW-0547">Nucleotide-binding</keyword>
<evidence type="ECO:0000256" key="4">
    <source>
        <dbReference type="ARBA" id="ARBA00022475"/>
    </source>
</evidence>
<protein>
    <recommendedName>
        <fullName evidence="19">P-type Na(+) transporter</fullName>
        <ecNumber evidence="19">7.2.2.3</ecNumber>
    </recommendedName>
</protein>
<proteinExistence type="inferred from homology"/>
<dbReference type="GO" id="GO:0005524">
    <property type="term" value="F:ATP binding"/>
    <property type="evidence" value="ECO:0007669"/>
    <property type="project" value="UniProtKB-KW"/>
</dbReference>
<feature type="domain" description="Cation-transporting P-type ATPase N-terminal" evidence="24">
    <location>
        <begin position="13"/>
        <end position="87"/>
    </location>
</feature>
<evidence type="ECO:0000256" key="3">
    <source>
        <dbReference type="ARBA" id="ARBA00022448"/>
    </source>
</evidence>
<dbReference type="Pfam" id="PF00690">
    <property type="entry name" value="Cation_ATPase_N"/>
    <property type="match status" value="1"/>
</dbReference>
<accession>A0A8K0TK32</accession>
<feature type="transmembrane region" description="Helical" evidence="23">
    <location>
        <begin position="1031"/>
        <end position="1051"/>
    </location>
</feature>
<evidence type="ECO:0000256" key="19">
    <source>
        <dbReference type="ARBA" id="ARBA00035029"/>
    </source>
</evidence>
<dbReference type="InterPro" id="IPR044492">
    <property type="entry name" value="P_typ_ATPase_HD_dom"/>
</dbReference>
<dbReference type="FunFam" id="1.20.1110.10:FF:000015">
    <property type="entry name" value="Sodium ion P-type ATPase"/>
    <property type="match status" value="1"/>
</dbReference>
<keyword evidence="13 23" id="KW-1133">Transmembrane helix</keyword>
<evidence type="ECO:0000256" key="5">
    <source>
        <dbReference type="ARBA" id="ARBA00022538"/>
    </source>
</evidence>
<evidence type="ECO:0000256" key="6">
    <source>
        <dbReference type="ARBA" id="ARBA00022692"/>
    </source>
</evidence>
<feature type="transmembrane region" description="Helical" evidence="23">
    <location>
        <begin position="67"/>
        <end position="85"/>
    </location>
</feature>
<dbReference type="InterPro" id="IPR036412">
    <property type="entry name" value="HAD-like_sf"/>
</dbReference>
<dbReference type="Pfam" id="PF00689">
    <property type="entry name" value="Cation_ATPase_C"/>
    <property type="match status" value="1"/>
</dbReference>
<organism evidence="25 26">
    <name type="scientific">Plectosphaerella cucumerina</name>
    <dbReference type="NCBI Taxonomy" id="40658"/>
    <lineage>
        <taxon>Eukaryota</taxon>
        <taxon>Fungi</taxon>
        <taxon>Dikarya</taxon>
        <taxon>Ascomycota</taxon>
        <taxon>Pezizomycotina</taxon>
        <taxon>Sordariomycetes</taxon>
        <taxon>Hypocreomycetidae</taxon>
        <taxon>Glomerellales</taxon>
        <taxon>Plectosphaerellaceae</taxon>
        <taxon>Plectosphaerella</taxon>
    </lineage>
</organism>
<dbReference type="InterPro" id="IPR001757">
    <property type="entry name" value="P_typ_ATPase"/>
</dbReference>
<dbReference type="EMBL" id="JAGPXD010000002">
    <property type="protein sequence ID" value="KAH7368659.1"/>
    <property type="molecule type" value="Genomic_DNA"/>
</dbReference>
<dbReference type="SUPFAM" id="SSF81665">
    <property type="entry name" value="Calcium ATPase, transmembrane domain M"/>
    <property type="match status" value="1"/>
</dbReference>
<evidence type="ECO:0000256" key="21">
    <source>
        <dbReference type="ARBA" id="ARBA00049499"/>
    </source>
</evidence>
<feature type="transmembrane region" description="Helical" evidence="23">
    <location>
        <begin position="902"/>
        <end position="928"/>
    </location>
</feature>
<feature type="transmembrane region" description="Helical" evidence="23">
    <location>
        <begin position="999"/>
        <end position="1019"/>
    </location>
</feature>
<evidence type="ECO:0000256" key="23">
    <source>
        <dbReference type="SAM" id="Phobius"/>
    </source>
</evidence>
<keyword evidence="14" id="KW-0915">Sodium</keyword>
<dbReference type="SFLD" id="SFLDF00027">
    <property type="entry name" value="p-type_atpase"/>
    <property type="match status" value="1"/>
</dbReference>
<keyword evidence="16 23" id="KW-0472">Membrane</keyword>
<evidence type="ECO:0000256" key="16">
    <source>
        <dbReference type="ARBA" id="ARBA00023136"/>
    </source>
</evidence>
<dbReference type="PANTHER" id="PTHR42861">
    <property type="entry name" value="CALCIUM-TRANSPORTING ATPASE"/>
    <property type="match status" value="1"/>
</dbReference>
<dbReference type="InterPro" id="IPR059000">
    <property type="entry name" value="ATPase_P-type_domA"/>
</dbReference>
<dbReference type="Gene3D" id="3.40.50.1000">
    <property type="entry name" value="HAD superfamily/HAD-like"/>
    <property type="match status" value="1"/>
</dbReference>
<evidence type="ECO:0000256" key="9">
    <source>
        <dbReference type="ARBA" id="ARBA00022840"/>
    </source>
</evidence>
<dbReference type="Pfam" id="PF08282">
    <property type="entry name" value="Hydrolase_3"/>
    <property type="match status" value="1"/>
</dbReference>
<feature type="transmembrane region" description="Helical" evidence="23">
    <location>
        <begin position="91"/>
        <end position="110"/>
    </location>
</feature>
<dbReference type="GO" id="GO:0006813">
    <property type="term" value="P:potassium ion transport"/>
    <property type="evidence" value="ECO:0007669"/>
    <property type="project" value="UniProtKB-KW"/>
</dbReference>
<keyword evidence="26" id="KW-1185">Reference proteome</keyword>
<dbReference type="InterPro" id="IPR008250">
    <property type="entry name" value="ATPase_P-typ_transduc_dom_A_sf"/>
</dbReference>
<dbReference type="InterPro" id="IPR006414">
    <property type="entry name" value="P-type_ATPase_IID"/>
</dbReference>
<comment type="subcellular location">
    <subcellularLocation>
        <location evidence="2">Cell membrane</location>
        <topology evidence="2">Multi-pass membrane protein</topology>
    </subcellularLocation>
</comment>
<evidence type="ECO:0000259" key="24">
    <source>
        <dbReference type="SMART" id="SM00831"/>
    </source>
</evidence>
<comment type="similarity">
    <text evidence="18">Belongs to the cation transport ATPase (P-type) (TC 3.A.3) family. Type IID subfamily.</text>
</comment>
<feature type="transmembrane region" description="Helical" evidence="23">
    <location>
        <begin position="298"/>
        <end position="319"/>
    </location>
</feature>
<feature type="region of interest" description="Disordered" evidence="22">
    <location>
        <begin position="405"/>
        <end position="469"/>
    </location>
</feature>
<keyword evidence="3" id="KW-0813">Transport</keyword>
<comment type="cofactor">
    <cofactor evidence="1">
        <name>Mg(2+)</name>
        <dbReference type="ChEBI" id="CHEBI:18420"/>
    </cofactor>
</comment>
<keyword evidence="7" id="KW-0479">Metal-binding</keyword>
<evidence type="ECO:0000256" key="13">
    <source>
        <dbReference type="ARBA" id="ARBA00022989"/>
    </source>
</evidence>
<dbReference type="PRINTS" id="PR00119">
    <property type="entry name" value="CATATPASE"/>
</dbReference>
<feature type="compositionally biased region" description="Polar residues" evidence="22">
    <location>
        <begin position="405"/>
        <end position="414"/>
    </location>
</feature>
<dbReference type="PROSITE" id="PS00154">
    <property type="entry name" value="ATPASE_E1_E2"/>
    <property type="match status" value="1"/>
</dbReference>
<dbReference type="NCBIfam" id="TIGR01523">
    <property type="entry name" value="ATPase-IID_K-Na"/>
    <property type="match status" value="1"/>
</dbReference>
<feature type="transmembrane region" description="Helical" evidence="23">
    <location>
        <begin position="824"/>
        <end position="845"/>
    </location>
</feature>
<keyword evidence="5" id="KW-0633">Potassium transport</keyword>
<keyword evidence="11" id="KW-0630">Potassium</keyword>
<sequence length="1139" mass="125037">MSSTANLYSYSKHPYLLSVQETAQAAGTDIDKGLSSAQVAEASKKYPKNEFDVGGSVPWYTILSKQFFNAMVLVLVFAMILSFAIKDYIEGGVLAFVIVANVTIGFWQELKAEKSMDALRALSSPSAMVLRDGKTQVISNPDVVPGDIVLLKMGDTVPADLRIFEAMNLSCEEASLTGESIPVDKSTANDILIPGTEKPAVNDGDVMIGDRVNMAYATTIVRKGRGRGIVVYTGMQTEVGKIASSTSKKQRKPGRSMNYKKYGKRAPIVGGSKRTLDGIGKFLGLTEGTPLQRKLARLAYILFGCAVLLAMIVFGAHKFQLSPEVVLYAVSLGIAIIPESLVAVLTITMVVAVTVMRKANVVVRDLSALEALGGVTNICSDKTGTLTQGAMIVRNAWLPMSHNYSVHDSQSPSDPTIGRVTYSPGDKTKKSEEEEPRKDYDQERSTTALKFDVPAPKAPKTPEHESPAEMTDPLQAFLLSASLCNLATVRYDEPEKKWQTTGEPTEIALQVFAHRFELGKKSLEGKGWSQLAEFPFDSSIKRMTVIYDAPQDGSSQLLSTSNSLVFTKGAVERVLDLCTHMGYGDSKQVMTEELKQQVLGQMNHLAAQGQRVLAISYKEWDGKFVMPHSAEKSTAAAEEAVRAEIETDLTLLGLAGIYDPPRRETKPSIAECSTAGIKVHMLTGDHPETAKAIAKEVGIIPKNMGVLPAGVARWAVVKATDFDRMTDAEIDAMEELPLVVARCAPETKTRMIDALRRRDAFMAMTGDGVNDAPSLSRADVGIAMGSGSDVAKGASKIVLSDDKFNSIVAAIRQGRRMFDNIQKFILHLLTSNVGEVILLVAGLGFRDSSNLAVFPVSPLEILWINMVTSSFPAFGLGKEQAAPDVMRRPPHDKKRGVFTKQIMVDMLVYGFIMGALTMVTFAIVIWGMNGGNLGQNCNKAYSDECLPVFRARACVFAELTWMILLSAWEFKSLRRSMFRLNPDDESRFPLFKDLYENKFLFWAVVIGGLSVFPVVYIPYVNHHLFKHSGITWEWGLAVAFTILFVFGIEAWKLVKRRFRLLETKAVVRGAFHQGEEETPRGFKRSMTMNSFREWASFSRRNSESGGRARSRSRSRAGRTMSDLSGETRTEDTNTGPSKV</sequence>
<dbReference type="AlphaFoldDB" id="A0A8K0TK32"/>
<evidence type="ECO:0000256" key="17">
    <source>
        <dbReference type="ARBA" id="ARBA00023201"/>
    </source>
</evidence>
<dbReference type="SFLD" id="SFLDG00002">
    <property type="entry name" value="C1.7:_P-type_atpase_like"/>
    <property type="match status" value="1"/>
</dbReference>
<feature type="transmembrane region" description="Helical" evidence="23">
    <location>
        <begin position="948"/>
        <end position="970"/>
    </location>
</feature>
<keyword evidence="6 23" id="KW-0812">Transmembrane</keyword>
<feature type="region of interest" description="Disordered" evidence="22">
    <location>
        <begin position="1097"/>
        <end position="1139"/>
    </location>
</feature>
<dbReference type="SUPFAM" id="SSF56784">
    <property type="entry name" value="HAD-like"/>
    <property type="match status" value="1"/>
</dbReference>
<keyword evidence="15" id="KW-0406">Ion transport</keyword>
<comment type="caution">
    <text evidence="25">The sequence shown here is derived from an EMBL/GenBank/DDBJ whole genome shotgun (WGS) entry which is preliminary data.</text>
</comment>
<evidence type="ECO:0000256" key="20">
    <source>
        <dbReference type="ARBA" id="ARBA00048599"/>
    </source>
</evidence>
<dbReference type="GO" id="GO:0046872">
    <property type="term" value="F:metal ion binding"/>
    <property type="evidence" value="ECO:0007669"/>
    <property type="project" value="UniProtKB-KW"/>
</dbReference>
<dbReference type="InterPro" id="IPR023298">
    <property type="entry name" value="ATPase_P-typ_TM_dom_sf"/>
</dbReference>